<reference evidence="1 2" key="1">
    <citation type="submission" date="2019-03" db="EMBL/GenBank/DDBJ databases">
        <title>Single cell metagenomics reveals metabolic interactions within the superorganism composed of flagellate Streblomastix strix and complex community of Bacteroidetes bacteria on its surface.</title>
        <authorList>
            <person name="Treitli S.C."/>
            <person name="Kolisko M."/>
            <person name="Husnik F."/>
            <person name="Keeling P."/>
            <person name="Hampl V."/>
        </authorList>
    </citation>
    <scope>NUCLEOTIDE SEQUENCE [LARGE SCALE GENOMIC DNA]</scope>
    <source>
        <strain evidence="1">ST1C</strain>
    </source>
</reference>
<dbReference type="Proteomes" id="UP000324800">
    <property type="component" value="Unassembled WGS sequence"/>
</dbReference>
<dbReference type="EMBL" id="SNRW01002930">
    <property type="protein sequence ID" value="KAA6391284.1"/>
    <property type="molecule type" value="Genomic_DNA"/>
</dbReference>
<feature type="non-terminal residue" evidence="1">
    <location>
        <position position="91"/>
    </location>
</feature>
<proteinExistence type="predicted"/>
<accession>A0A5J4W8Q1</accession>
<comment type="caution">
    <text evidence="1">The sequence shown here is derived from an EMBL/GenBank/DDBJ whole genome shotgun (WGS) entry which is preliminary data.</text>
</comment>
<name>A0A5J4W8Q1_9EUKA</name>
<organism evidence="1 2">
    <name type="scientific">Streblomastix strix</name>
    <dbReference type="NCBI Taxonomy" id="222440"/>
    <lineage>
        <taxon>Eukaryota</taxon>
        <taxon>Metamonada</taxon>
        <taxon>Preaxostyla</taxon>
        <taxon>Oxymonadida</taxon>
        <taxon>Streblomastigidae</taxon>
        <taxon>Streblomastix</taxon>
    </lineage>
</organism>
<protein>
    <submittedName>
        <fullName evidence="1">Uncharacterized protein</fullName>
    </submittedName>
</protein>
<gene>
    <name evidence="1" type="ORF">EZS28_013189</name>
</gene>
<dbReference type="AlphaFoldDB" id="A0A5J4W8Q1"/>
<evidence type="ECO:0000313" key="2">
    <source>
        <dbReference type="Proteomes" id="UP000324800"/>
    </source>
</evidence>
<evidence type="ECO:0000313" key="1">
    <source>
        <dbReference type="EMBL" id="KAA6391284.1"/>
    </source>
</evidence>
<sequence>MNLIKEKNQNADHIASIHRSIDGDYDPNQLQATAKDAKRKILDLMASKFVEQLSKTESGDEEDRMEIARQALAYSLSQPYRTSSVDEDITA</sequence>